<organism evidence="1 2">
    <name type="scientific">Ottowia pentelensis</name>
    <dbReference type="NCBI Taxonomy" id="511108"/>
    <lineage>
        <taxon>Bacteria</taxon>
        <taxon>Pseudomonadati</taxon>
        <taxon>Pseudomonadota</taxon>
        <taxon>Betaproteobacteria</taxon>
        <taxon>Burkholderiales</taxon>
        <taxon>Comamonadaceae</taxon>
        <taxon>Ottowia</taxon>
    </lineage>
</organism>
<protein>
    <submittedName>
        <fullName evidence="1">Helix-turn-helix transcriptional regulator</fullName>
    </submittedName>
</protein>
<name>A0ABV6PVB9_9BURK</name>
<dbReference type="Gene3D" id="1.10.238.160">
    <property type="match status" value="1"/>
</dbReference>
<reference evidence="1 2" key="1">
    <citation type="submission" date="2024-09" db="EMBL/GenBank/DDBJ databases">
        <authorList>
            <person name="Sun Q."/>
            <person name="Mori K."/>
        </authorList>
    </citation>
    <scope>NUCLEOTIDE SEQUENCE [LARGE SCALE GENOMIC DNA]</scope>
    <source>
        <strain evidence="1 2">NCAIM B.02336</strain>
    </source>
</reference>
<evidence type="ECO:0000313" key="1">
    <source>
        <dbReference type="EMBL" id="MFC0593795.1"/>
    </source>
</evidence>
<proteinExistence type="predicted"/>
<accession>A0ABV6PVB9</accession>
<dbReference type="EMBL" id="JBHLTN010000029">
    <property type="protein sequence ID" value="MFC0593795.1"/>
    <property type="molecule type" value="Genomic_DNA"/>
</dbReference>
<sequence length="85" mass="9251">MQPNTAPGAPKSRPRRIAVQTLDSLKIPEALLKIQTVVSVTGLSESSIRRKVASGDFPAPVKDGKRCTRWVSAKVQNWLRAKGAQ</sequence>
<keyword evidence="2" id="KW-1185">Reference proteome</keyword>
<gene>
    <name evidence="1" type="ORF">ACFFGG_14680</name>
</gene>
<dbReference type="InterPro" id="IPR010260">
    <property type="entry name" value="AlpA"/>
</dbReference>
<dbReference type="RefSeq" id="WP_377484076.1">
    <property type="nucleotide sequence ID" value="NZ_JBHLTN010000029.1"/>
</dbReference>
<comment type="caution">
    <text evidence="1">The sequence shown here is derived from an EMBL/GenBank/DDBJ whole genome shotgun (WGS) entry which is preliminary data.</text>
</comment>
<dbReference type="Proteomes" id="UP001589834">
    <property type="component" value="Unassembled WGS sequence"/>
</dbReference>
<evidence type="ECO:0000313" key="2">
    <source>
        <dbReference type="Proteomes" id="UP001589834"/>
    </source>
</evidence>
<dbReference type="Pfam" id="PF05930">
    <property type="entry name" value="Phage_AlpA"/>
    <property type="match status" value="1"/>
</dbReference>